<feature type="non-terminal residue" evidence="1">
    <location>
        <position position="1"/>
    </location>
</feature>
<reference evidence="1 2" key="1">
    <citation type="journal article" date="2018" name="Front. Plant Sci.">
        <title>Red Clover (Trifolium pratense) and Zigzag Clover (T. medium) - A Picture of Genomic Similarities and Differences.</title>
        <authorList>
            <person name="Dluhosova J."/>
            <person name="Istvanek J."/>
            <person name="Nedelnik J."/>
            <person name="Repkova J."/>
        </authorList>
    </citation>
    <scope>NUCLEOTIDE SEQUENCE [LARGE SCALE GENOMIC DNA]</scope>
    <source>
        <strain evidence="2">cv. 10/8</strain>
        <tissue evidence="1">Leaf</tissue>
    </source>
</reference>
<dbReference type="Proteomes" id="UP000265520">
    <property type="component" value="Unassembled WGS sequence"/>
</dbReference>
<evidence type="ECO:0008006" key="3">
    <source>
        <dbReference type="Google" id="ProtNLM"/>
    </source>
</evidence>
<evidence type="ECO:0000313" key="1">
    <source>
        <dbReference type="EMBL" id="MCI83143.1"/>
    </source>
</evidence>
<sequence>TWRDPNDVDVMYTSTYAIDEKRFTVFLQLHTQVFDRAAVVALLKELLRLVTG</sequence>
<proteinExistence type="predicted"/>
<name>A0A392V6V4_9FABA</name>
<keyword evidence="2" id="KW-1185">Reference proteome</keyword>
<evidence type="ECO:0000313" key="2">
    <source>
        <dbReference type="Proteomes" id="UP000265520"/>
    </source>
</evidence>
<dbReference type="EMBL" id="LXQA011060034">
    <property type="protein sequence ID" value="MCI83143.1"/>
    <property type="molecule type" value="Genomic_DNA"/>
</dbReference>
<accession>A0A392V6V4</accession>
<protein>
    <recommendedName>
        <fullName evidence="3">Condensation domain-containing protein</fullName>
    </recommendedName>
</protein>
<comment type="caution">
    <text evidence="1">The sequence shown here is derived from an EMBL/GenBank/DDBJ whole genome shotgun (WGS) entry which is preliminary data.</text>
</comment>
<dbReference type="AlphaFoldDB" id="A0A392V6V4"/>
<organism evidence="1 2">
    <name type="scientific">Trifolium medium</name>
    <dbReference type="NCBI Taxonomy" id="97028"/>
    <lineage>
        <taxon>Eukaryota</taxon>
        <taxon>Viridiplantae</taxon>
        <taxon>Streptophyta</taxon>
        <taxon>Embryophyta</taxon>
        <taxon>Tracheophyta</taxon>
        <taxon>Spermatophyta</taxon>
        <taxon>Magnoliopsida</taxon>
        <taxon>eudicotyledons</taxon>
        <taxon>Gunneridae</taxon>
        <taxon>Pentapetalae</taxon>
        <taxon>rosids</taxon>
        <taxon>fabids</taxon>
        <taxon>Fabales</taxon>
        <taxon>Fabaceae</taxon>
        <taxon>Papilionoideae</taxon>
        <taxon>50 kb inversion clade</taxon>
        <taxon>NPAAA clade</taxon>
        <taxon>Hologalegina</taxon>
        <taxon>IRL clade</taxon>
        <taxon>Trifolieae</taxon>
        <taxon>Trifolium</taxon>
    </lineage>
</organism>